<dbReference type="Pfam" id="PF11751">
    <property type="entry name" value="PorP_SprF"/>
    <property type="match status" value="1"/>
</dbReference>
<dbReference type="eggNOG" id="COG0226">
    <property type="taxonomic scope" value="Bacteria"/>
</dbReference>
<keyword evidence="3" id="KW-1185">Reference proteome</keyword>
<dbReference type="RefSeq" id="WP_009194429.1">
    <property type="nucleotide sequence ID" value="NZ_AODQ01000017.1"/>
</dbReference>
<dbReference type="NCBIfam" id="TIGR03519">
    <property type="entry name" value="T9SS_PorP_fam"/>
    <property type="match status" value="1"/>
</dbReference>
<evidence type="ECO:0000313" key="2">
    <source>
        <dbReference type="EMBL" id="EMR03786.1"/>
    </source>
</evidence>
<feature type="signal peptide" evidence="1">
    <location>
        <begin position="1"/>
        <end position="21"/>
    </location>
</feature>
<dbReference type="AlphaFoldDB" id="M7N9C9"/>
<dbReference type="OrthoDB" id="1320396at2"/>
<evidence type="ECO:0000313" key="3">
    <source>
        <dbReference type="Proteomes" id="UP000011910"/>
    </source>
</evidence>
<keyword evidence="1" id="KW-0732">Signal</keyword>
<dbReference type="STRING" id="1279009.ADICEAN_01027"/>
<feature type="chain" id="PRO_5004082021" evidence="1">
    <location>
        <begin position="22"/>
        <end position="316"/>
    </location>
</feature>
<proteinExistence type="predicted"/>
<comment type="caution">
    <text evidence="2">The sequence shown here is derived from an EMBL/GenBank/DDBJ whole genome shotgun (WGS) entry which is preliminary data.</text>
</comment>
<dbReference type="Proteomes" id="UP000011910">
    <property type="component" value="Unassembled WGS sequence"/>
</dbReference>
<sequence length="316" mass="35548">MRKIYSLLLTLVLVGGGKVLAQQDAQFTQYTFNTLFYNPAFAGVEGLTRLTAVHRTQWAGYGYGNPTTQVVSFNTPIYRLSSGFGAHFVQDRLGPESTLQLQGSYAYHLHLKELRTKLSFGARLGAIAKSIDNSRFQANDMDDRLLQIGQAYEIQPDFGAGVYFRSEKVFGGVAFSHLVKSEFKYASDLATNPLENHMNFIFGYDYEYGRKVTITPSMLVQTDFNGYNFTLSTIGNLDDKYWAGLSFRQGESINIITGYSVLKDKSLRFGYSFDMVIKGMDAKSRAGSHEVVLSYTLPQATPNSKKIIRNPRFRHE</sequence>
<accession>M7N9C9</accession>
<dbReference type="EMBL" id="AODQ01000017">
    <property type="protein sequence ID" value="EMR03786.1"/>
    <property type="molecule type" value="Genomic_DNA"/>
</dbReference>
<dbReference type="InterPro" id="IPR019861">
    <property type="entry name" value="PorP/SprF_Bacteroidetes"/>
</dbReference>
<reference evidence="2 3" key="1">
    <citation type="journal article" date="2013" name="Genome Announc.">
        <title>Draft Genome Sequence of Cesiribacter andamanensis Strain AMV16T, Isolated from a Soil Sample from a Mud Volcano in the Andaman Islands, India.</title>
        <authorList>
            <person name="Shivaji S."/>
            <person name="Ara S."/>
            <person name="Begum Z."/>
            <person name="Srinivas T.N."/>
            <person name="Singh A."/>
            <person name="Kumar Pinnaka A."/>
        </authorList>
    </citation>
    <scope>NUCLEOTIDE SEQUENCE [LARGE SCALE GENOMIC DNA]</scope>
    <source>
        <strain evidence="2 3">AMV16</strain>
    </source>
</reference>
<gene>
    <name evidence="2" type="ORF">ADICEAN_01027</name>
</gene>
<evidence type="ECO:0000256" key="1">
    <source>
        <dbReference type="SAM" id="SignalP"/>
    </source>
</evidence>
<protein>
    <submittedName>
        <fullName evidence="2">Bacteroidetes-specific putative membrane protein</fullName>
    </submittedName>
</protein>
<dbReference type="PATRIC" id="fig|1279009.4.peg.1043"/>
<organism evidence="2 3">
    <name type="scientific">Cesiribacter andamanensis AMV16</name>
    <dbReference type="NCBI Taxonomy" id="1279009"/>
    <lineage>
        <taxon>Bacteria</taxon>
        <taxon>Pseudomonadati</taxon>
        <taxon>Bacteroidota</taxon>
        <taxon>Cytophagia</taxon>
        <taxon>Cytophagales</taxon>
        <taxon>Cesiribacteraceae</taxon>
        <taxon>Cesiribacter</taxon>
    </lineage>
</organism>
<name>M7N9C9_9BACT</name>